<dbReference type="InterPro" id="IPR028197">
    <property type="entry name" value="Syntaphilin/Syntabulin"/>
</dbReference>
<keyword evidence="4" id="KW-1185">Reference proteome</keyword>
<keyword evidence="1" id="KW-0175">Coiled coil</keyword>
<gene>
    <name evidence="3" type="ORF">AAL_06760</name>
</gene>
<organism evidence="3 4">
    <name type="scientific">Moelleriella libera RCEF 2490</name>
    <dbReference type="NCBI Taxonomy" id="1081109"/>
    <lineage>
        <taxon>Eukaryota</taxon>
        <taxon>Fungi</taxon>
        <taxon>Dikarya</taxon>
        <taxon>Ascomycota</taxon>
        <taxon>Pezizomycotina</taxon>
        <taxon>Sordariomycetes</taxon>
        <taxon>Hypocreomycetidae</taxon>
        <taxon>Hypocreales</taxon>
        <taxon>Clavicipitaceae</taxon>
        <taxon>Moelleriella</taxon>
    </lineage>
</organism>
<feature type="compositionally biased region" description="Low complexity" evidence="2">
    <location>
        <begin position="206"/>
        <end position="215"/>
    </location>
</feature>
<reference evidence="3 4" key="1">
    <citation type="journal article" date="2016" name="Genome Biol. Evol.">
        <title>Divergent and convergent evolution of fungal pathogenicity.</title>
        <authorList>
            <person name="Shang Y."/>
            <person name="Xiao G."/>
            <person name="Zheng P."/>
            <person name="Cen K."/>
            <person name="Zhan S."/>
            <person name="Wang C."/>
        </authorList>
    </citation>
    <scope>NUCLEOTIDE SEQUENCE [LARGE SCALE GENOMIC DNA]</scope>
    <source>
        <strain evidence="3 4">RCEF 2490</strain>
    </source>
</reference>
<accession>A0A167YMB2</accession>
<evidence type="ECO:0000256" key="2">
    <source>
        <dbReference type="SAM" id="MobiDB-lite"/>
    </source>
</evidence>
<dbReference type="Proteomes" id="UP000078544">
    <property type="component" value="Unassembled WGS sequence"/>
</dbReference>
<dbReference type="Pfam" id="PF15290">
    <property type="entry name" value="Syntaphilin"/>
    <property type="match status" value="1"/>
</dbReference>
<feature type="compositionally biased region" description="Low complexity" evidence="2">
    <location>
        <begin position="13"/>
        <end position="25"/>
    </location>
</feature>
<sequence>MPSSTHRSSANIGRRSSGSSPAPRRVSFARFTDTAAANPGVDLDDATAYNTDLNRKNDECDHLRLQLERANKKLSDANRDMNDLKAQKSDLRASLEGEKESYRRMMQKHKVEKLALLQEIETLSKRAATWEDLCHELRSASRTNTTSMPHAPAAPAPATSTVLPDRTKSSRSRDKDKDKERGSRREREGKADKERLKGRFEEKRPASSLSGSASSRPRRQSFIEPWGAAGGPERPRTLMMPVAPHVSSHSHSRMAAVAPATSPALEVRYSPAYTTSLGYESGNYHPHPVG</sequence>
<dbReference type="STRING" id="1081109.A0A167YMB2"/>
<evidence type="ECO:0000313" key="4">
    <source>
        <dbReference type="Proteomes" id="UP000078544"/>
    </source>
</evidence>
<dbReference type="EMBL" id="AZGY01000018">
    <property type="protein sequence ID" value="KZZ91524.1"/>
    <property type="molecule type" value="Genomic_DNA"/>
</dbReference>
<feature type="coiled-coil region" evidence="1">
    <location>
        <begin position="53"/>
        <end position="126"/>
    </location>
</feature>
<feature type="region of interest" description="Disordered" evidence="2">
    <location>
        <begin position="142"/>
        <end position="236"/>
    </location>
</feature>
<protein>
    <submittedName>
        <fullName evidence="3">Uncharacterized protein</fullName>
    </submittedName>
</protein>
<proteinExistence type="predicted"/>
<name>A0A167YMB2_9HYPO</name>
<feature type="region of interest" description="Disordered" evidence="2">
    <location>
        <begin position="1"/>
        <end position="25"/>
    </location>
</feature>
<evidence type="ECO:0000313" key="3">
    <source>
        <dbReference type="EMBL" id="KZZ91524.1"/>
    </source>
</evidence>
<feature type="compositionally biased region" description="Polar residues" evidence="2">
    <location>
        <begin position="1"/>
        <end position="11"/>
    </location>
</feature>
<dbReference type="OrthoDB" id="4939498at2759"/>
<evidence type="ECO:0000256" key="1">
    <source>
        <dbReference type="SAM" id="Coils"/>
    </source>
</evidence>
<dbReference type="AlphaFoldDB" id="A0A167YMB2"/>
<feature type="compositionally biased region" description="Basic and acidic residues" evidence="2">
    <location>
        <begin position="165"/>
        <end position="205"/>
    </location>
</feature>
<comment type="caution">
    <text evidence="3">The sequence shown here is derived from an EMBL/GenBank/DDBJ whole genome shotgun (WGS) entry which is preliminary data.</text>
</comment>